<feature type="transmembrane region" description="Helical" evidence="1">
    <location>
        <begin position="255"/>
        <end position="271"/>
    </location>
</feature>
<feature type="transmembrane region" description="Helical" evidence="1">
    <location>
        <begin position="396"/>
        <end position="417"/>
    </location>
</feature>
<feature type="transmembrane region" description="Helical" evidence="1">
    <location>
        <begin position="316"/>
        <end position="333"/>
    </location>
</feature>
<evidence type="ECO:0000259" key="2">
    <source>
        <dbReference type="Pfam" id="PF01757"/>
    </source>
</evidence>
<dbReference type="PANTHER" id="PTHR23028">
    <property type="entry name" value="ACETYLTRANSFERASE"/>
    <property type="match status" value="1"/>
</dbReference>
<dbReference type="GO" id="GO:0016020">
    <property type="term" value="C:membrane"/>
    <property type="evidence" value="ECO:0007669"/>
    <property type="project" value="TreeGrafter"/>
</dbReference>
<keyword evidence="1" id="KW-0812">Transmembrane</keyword>
<feature type="transmembrane region" description="Helical" evidence="1">
    <location>
        <begin position="223"/>
        <end position="243"/>
    </location>
</feature>
<dbReference type="InterPro" id="IPR002656">
    <property type="entry name" value="Acyl_transf_3_dom"/>
</dbReference>
<protein>
    <recommendedName>
        <fullName evidence="6">Acyltransferase</fullName>
    </recommendedName>
</protein>
<keyword evidence="5" id="KW-1185">Reference proteome</keyword>
<sequence>MKVRGRGCGVIRDVRHKAAPLPRVPRSSYRYDLDGLRGIAIAFVVIFHVFVGRVSGGVDVFLLLSGYFFLGSQLRYADRDNASINPWWPFWRTLRRLVPALVLVLGVTLAVILAFVPSLQRIHVANQVVASLFYVQNWELASQGADYGAASASVSPFQHLWSMSVQGQFYLFAIALGIAIVLIRRYRPELNSMQLATPVLAVLTSVSFFAAMLWHFIDQPVNYYSTFTRFWELGLGALFVLYAPRVILSARTREILGFVGLFMVLSTGLIMDGAQTFPGPPALYPLIGACLIILGDGRVSVFLASPFMRWLGDIAYPLYLWHWPLLIVGLAFFELDEVNVLFGTAVIAVSVVLAWLTNKYVEKPLQQRGKRPVFREHRTAAALEQLRTVPAARWRAVVGVAIVVVAASMTTTPQIFYNRVLESQDATLDPRLHPGAMALAGVPVPDAEPAPDPYILADTVSPAWAKGCMSVIGDDPDELPPDRYDPDFCTFGDLSGDREVYLVGGSHAEQWMAPLDSLGRQHGFRVIPLVRQSCPAFIEDLDGIFSDECARFNENVAQRLDEVRPDLVISNSTRPLLEKGSGIDEVPASYPTLWDFLENRAIPFLGLRDNPWFIQEGGAPWMVSQCYDEERDLRACGLERDLFYAPQDPAAGELGARPGMLAVDTSNWFCIDDFCPPVIGNIYVYRDGNHMSDDYALSLAPLLGEQIRMVLR</sequence>
<evidence type="ECO:0000313" key="5">
    <source>
        <dbReference type="Proteomes" id="UP000001409"/>
    </source>
</evidence>
<evidence type="ECO:0000256" key="1">
    <source>
        <dbReference type="SAM" id="Phobius"/>
    </source>
</evidence>
<dbReference type="AlphaFoldDB" id="Q8FRM7"/>
<feature type="transmembrane region" description="Helical" evidence="1">
    <location>
        <begin position="35"/>
        <end position="54"/>
    </location>
</feature>
<dbReference type="STRING" id="196164.gene:10741135"/>
<accession>Q8FRM7</accession>
<feature type="transmembrane region" description="Helical" evidence="1">
    <location>
        <begin position="195"/>
        <end position="217"/>
    </location>
</feature>
<dbReference type="GO" id="GO:0016747">
    <property type="term" value="F:acyltransferase activity, transferring groups other than amino-acyl groups"/>
    <property type="evidence" value="ECO:0007669"/>
    <property type="project" value="InterPro"/>
</dbReference>
<feature type="transmembrane region" description="Helical" evidence="1">
    <location>
        <begin position="283"/>
        <end position="304"/>
    </location>
</feature>
<dbReference type="Pfam" id="PF19040">
    <property type="entry name" value="SGNH"/>
    <property type="match status" value="1"/>
</dbReference>
<dbReference type="HOGENOM" id="CLU_005679_10_1_11"/>
<evidence type="ECO:0000313" key="4">
    <source>
        <dbReference type="EMBL" id="BAC17543.1"/>
    </source>
</evidence>
<dbReference type="Pfam" id="PF01757">
    <property type="entry name" value="Acyl_transf_3"/>
    <property type="match status" value="1"/>
</dbReference>
<feature type="transmembrane region" description="Helical" evidence="1">
    <location>
        <begin position="97"/>
        <end position="116"/>
    </location>
</feature>
<feature type="transmembrane region" description="Helical" evidence="1">
    <location>
        <begin position="339"/>
        <end position="361"/>
    </location>
</feature>
<organism evidence="4 5">
    <name type="scientific">Corynebacterium efficiens (strain DSM 44549 / YS-314 / AJ 12310 / JCM 11189 / NBRC 100395)</name>
    <dbReference type="NCBI Taxonomy" id="196164"/>
    <lineage>
        <taxon>Bacteria</taxon>
        <taxon>Bacillati</taxon>
        <taxon>Actinomycetota</taxon>
        <taxon>Actinomycetes</taxon>
        <taxon>Mycobacteriales</taxon>
        <taxon>Corynebacteriaceae</taxon>
        <taxon>Corynebacterium</taxon>
    </lineage>
</organism>
<dbReference type="PANTHER" id="PTHR23028:SF53">
    <property type="entry name" value="ACYL_TRANSF_3 DOMAIN-CONTAINING PROTEIN"/>
    <property type="match status" value="1"/>
</dbReference>
<name>Q8FRM7_COREF</name>
<dbReference type="Proteomes" id="UP000001409">
    <property type="component" value="Chromosome"/>
</dbReference>
<proteinExistence type="predicted"/>
<evidence type="ECO:0008006" key="6">
    <source>
        <dbReference type="Google" id="ProtNLM"/>
    </source>
</evidence>
<keyword evidence="1" id="KW-1133">Transmembrane helix</keyword>
<dbReference type="InterPro" id="IPR050879">
    <property type="entry name" value="Acyltransferase_3"/>
</dbReference>
<dbReference type="InterPro" id="IPR043968">
    <property type="entry name" value="SGNH"/>
</dbReference>
<feature type="domain" description="Acyltransferase 3" evidence="2">
    <location>
        <begin position="31"/>
        <end position="357"/>
    </location>
</feature>
<reference evidence="4 5" key="1">
    <citation type="journal article" date="2003" name="Genome Res.">
        <title>Comparative complete genome sequence analysis of the amino acid replacements responsible for the thermostability of Corynebacterium efficiens.</title>
        <authorList>
            <person name="Nishio Y."/>
            <person name="Nakamura Y."/>
            <person name="Kawarabayasi Y."/>
            <person name="Usuda Y."/>
            <person name="Kimura E."/>
            <person name="Sugimoto S."/>
            <person name="Matsui K."/>
            <person name="Yamagishi A."/>
            <person name="Kikuchi H."/>
            <person name="Ikeo K."/>
            <person name="Gojobori T."/>
        </authorList>
    </citation>
    <scope>NUCLEOTIDE SEQUENCE [LARGE SCALE GENOMIC DNA]</scope>
    <source>
        <strain evidence="5">DSM 44549 / YS-314 / AJ 12310 / JCM 11189 / NBRC 100395</strain>
    </source>
</reference>
<keyword evidence="1" id="KW-0472">Membrane</keyword>
<feature type="transmembrane region" description="Helical" evidence="1">
    <location>
        <begin position="165"/>
        <end position="183"/>
    </location>
</feature>
<feature type="transmembrane region" description="Helical" evidence="1">
    <location>
        <begin position="60"/>
        <end position="77"/>
    </location>
</feature>
<dbReference type="EMBL" id="BA000035">
    <property type="protein sequence ID" value="BAC17543.1"/>
    <property type="molecule type" value="Genomic_DNA"/>
</dbReference>
<dbReference type="eggNOG" id="COG1835">
    <property type="taxonomic scope" value="Bacteria"/>
</dbReference>
<evidence type="ECO:0000259" key="3">
    <source>
        <dbReference type="Pfam" id="PF19040"/>
    </source>
</evidence>
<dbReference type="GO" id="GO:0009103">
    <property type="term" value="P:lipopolysaccharide biosynthetic process"/>
    <property type="evidence" value="ECO:0007669"/>
    <property type="project" value="TreeGrafter"/>
</dbReference>
<dbReference type="KEGG" id="cef:CE0733"/>
<feature type="domain" description="SGNH" evidence="3">
    <location>
        <begin position="484"/>
        <end position="703"/>
    </location>
</feature>